<dbReference type="GO" id="GO:0004252">
    <property type="term" value="F:serine-type endopeptidase activity"/>
    <property type="evidence" value="ECO:0007669"/>
    <property type="project" value="UniProtKB-EC"/>
</dbReference>
<evidence type="ECO:0000313" key="3">
    <source>
        <dbReference type="Proteomes" id="UP000317171"/>
    </source>
</evidence>
<dbReference type="RefSeq" id="WP_145221132.1">
    <property type="nucleotide sequence ID" value="NZ_CP036269.1"/>
</dbReference>
<dbReference type="SUPFAM" id="SSF88697">
    <property type="entry name" value="PUA domain-like"/>
    <property type="match status" value="1"/>
</dbReference>
<accession>A0A517RMH8</accession>
<reference evidence="2 3" key="1">
    <citation type="submission" date="2019-02" db="EMBL/GenBank/DDBJ databases">
        <title>Deep-cultivation of Planctomycetes and their phenomic and genomic characterization uncovers novel biology.</title>
        <authorList>
            <person name="Wiegand S."/>
            <person name="Jogler M."/>
            <person name="Boedeker C."/>
            <person name="Pinto D."/>
            <person name="Vollmers J."/>
            <person name="Rivas-Marin E."/>
            <person name="Kohn T."/>
            <person name="Peeters S.H."/>
            <person name="Heuer A."/>
            <person name="Rast P."/>
            <person name="Oberbeckmann S."/>
            <person name="Bunk B."/>
            <person name="Jeske O."/>
            <person name="Meyerdierks A."/>
            <person name="Storesund J.E."/>
            <person name="Kallscheuer N."/>
            <person name="Luecker S."/>
            <person name="Lage O.M."/>
            <person name="Pohl T."/>
            <person name="Merkel B.J."/>
            <person name="Hornburger P."/>
            <person name="Mueller R.-W."/>
            <person name="Bruemmer F."/>
            <person name="Labrenz M."/>
            <person name="Spormann A.M."/>
            <person name="Op den Camp H."/>
            <person name="Overmann J."/>
            <person name="Amann R."/>
            <person name="Jetten M.S.M."/>
            <person name="Mascher T."/>
            <person name="Medema M.H."/>
            <person name="Devos D.P."/>
            <person name="Kaster A.-K."/>
            <person name="Ovreas L."/>
            <person name="Rohde M."/>
            <person name="Galperin M.Y."/>
            <person name="Jogler C."/>
        </authorList>
    </citation>
    <scope>NUCLEOTIDE SEQUENCE [LARGE SCALE GENOMIC DNA]</scope>
    <source>
        <strain evidence="2 3">Pan241w</strain>
    </source>
</reference>
<dbReference type="Gene3D" id="2.30.130.40">
    <property type="entry name" value="LON domain-like"/>
    <property type="match status" value="1"/>
</dbReference>
<feature type="domain" description="Lon N-terminal" evidence="1">
    <location>
        <begin position="19"/>
        <end position="216"/>
    </location>
</feature>
<dbReference type="InterPro" id="IPR015947">
    <property type="entry name" value="PUA-like_sf"/>
</dbReference>
<name>A0A517RMH8_9PLAN</name>
<dbReference type="EC" id="3.4.21.53" evidence="2"/>
<dbReference type="Pfam" id="PF02190">
    <property type="entry name" value="LON_substr_bdg"/>
    <property type="match status" value="1"/>
</dbReference>
<dbReference type="AlphaFoldDB" id="A0A517RMH8"/>
<evidence type="ECO:0000313" key="2">
    <source>
        <dbReference type="EMBL" id="QDT45090.1"/>
    </source>
</evidence>
<dbReference type="Proteomes" id="UP000317171">
    <property type="component" value="Chromosome"/>
</dbReference>
<keyword evidence="2" id="KW-0645">Protease</keyword>
<keyword evidence="3" id="KW-1185">Reference proteome</keyword>
<keyword evidence="2" id="KW-0378">Hydrolase</keyword>
<dbReference type="GO" id="GO:0006508">
    <property type="term" value="P:proteolysis"/>
    <property type="evidence" value="ECO:0007669"/>
    <property type="project" value="UniProtKB-KW"/>
</dbReference>
<protein>
    <submittedName>
        <fullName evidence="2">Lon protease</fullName>
        <ecNumber evidence="2">3.4.21.53</ecNumber>
    </submittedName>
</protein>
<dbReference type="EMBL" id="CP036269">
    <property type="protein sequence ID" value="QDT45090.1"/>
    <property type="molecule type" value="Genomic_DNA"/>
</dbReference>
<evidence type="ECO:0000259" key="1">
    <source>
        <dbReference type="PROSITE" id="PS51787"/>
    </source>
</evidence>
<sequence length="235" mass="26317">MAAFSDPLEQHLKTFSGTVPVLELENCVLLPESVLTLRITAAADCQLIAEALAADALVAVSLKRTSYDPRTNKNASAEIESVCLASIVAPCQLESGDYSLLLQGICRAKSVTLQNSDRPYRTAILELKPDFYVDQPVIQREHRQFELLQQYASIFLEQANDPIYYHMLQREITLGKLCDILAGTINLEPVLSQLILQEHDVDLRSDLLLSFLKAKLREQQRNPFAGARSLEFSRN</sequence>
<dbReference type="KEGG" id="gaz:Pan241w_52080"/>
<gene>
    <name evidence="2" type="primary">lon_2</name>
    <name evidence="2" type="ORF">Pan241w_52080</name>
</gene>
<proteinExistence type="predicted"/>
<dbReference type="OrthoDB" id="291513at2"/>
<dbReference type="SMART" id="SM00464">
    <property type="entry name" value="LON"/>
    <property type="match status" value="1"/>
</dbReference>
<dbReference type="InterPro" id="IPR003111">
    <property type="entry name" value="Lon_prtase_N"/>
</dbReference>
<dbReference type="PROSITE" id="PS51787">
    <property type="entry name" value="LON_N"/>
    <property type="match status" value="1"/>
</dbReference>
<dbReference type="InterPro" id="IPR046336">
    <property type="entry name" value="Lon_prtase_N_sf"/>
</dbReference>
<organism evidence="2 3">
    <name type="scientific">Gimesia alba</name>
    <dbReference type="NCBI Taxonomy" id="2527973"/>
    <lineage>
        <taxon>Bacteria</taxon>
        <taxon>Pseudomonadati</taxon>
        <taxon>Planctomycetota</taxon>
        <taxon>Planctomycetia</taxon>
        <taxon>Planctomycetales</taxon>
        <taxon>Planctomycetaceae</taxon>
        <taxon>Gimesia</taxon>
    </lineage>
</organism>